<protein>
    <recommendedName>
        <fullName evidence="2">NAD(P)-binding domain-containing protein</fullName>
    </recommendedName>
</protein>
<reference evidence="1" key="1">
    <citation type="submission" date="2021-01" db="EMBL/GenBank/DDBJ databases">
        <authorList>
            <person name="Corre E."/>
            <person name="Pelletier E."/>
            <person name="Niang G."/>
            <person name="Scheremetjew M."/>
            <person name="Finn R."/>
            <person name="Kale V."/>
            <person name="Holt S."/>
            <person name="Cochrane G."/>
            <person name="Meng A."/>
            <person name="Brown T."/>
            <person name="Cohen L."/>
        </authorList>
    </citation>
    <scope>NUCLEOTIDE SEQUENCE</scope>
    <source>
        <strain evidence="1">CCMP1452</strain>
    </source>
</reference>
<gene>
    <name evidence="1" type="ORF">EANT1437_LOCUS2770</name>
</gene>
<dbReference type="EMBL" id="HBHI01005497">
    <property type="protein sequence ID" value="CAD9658968.1"/>
    <property type="molecule type" value="Transcribed_RNA"/>
</dbReference>
<dbReference type="Gene3D" id="3.90.25.10">
    <property type="entry name" value="UDP-galactose 4-epimerase, domain 1"/>
    <property type="match status" value="1"/>
</dbReference>
<evidence type="ECO:0008006" key="2">
    <source>
        <dbReference type="Google" id="ProtNLM"/>
    </source>
</evidence>
<proteinExistence type="predicted"/>
<evidence type="ECO:0000313" key="1">
    <source>
        <dbReference type="EMBL" id="CAD9658968.1"/>
    </source>
</evidence>
<dbReference type="InterPro" id="IPR036291">
    <property type="entry name" value="NAD(P)-bd_dom_sf"/>
</dbReference>
<accession>A0A7S2R2R2</accession>
<name>A0A7S2R2R2_9STRA</name>
<dbReference type="AlphaFoldDB" id="A0A7S2R2R2"/>
<organism evidence="1">
    <name type="scientific">Eucampia antarctica</name>
    <dbReference type="NCBI Taxonomy" id="49252"/>
    <lineage>
        <taxon>Eukaryota</taxon>
        <taxon>Sar</taxon>
        <taxon>Stramenopiles</taxon>
        <taxon>Ochrophyta</taxon>
        <taxon>Bacillariophyta</taxon>
        <taxon>Mediophyceae</taxon>
        <taxon>Biddulphiophycidae</taxon>
        <taxon>Hemiaulales</taxon>
        <taxon>Hemiaulaceae</taxon>
        <taxon>Eucampia</taxon>
    </lineage>
</organism>
<sequence>MFSDCKVPINLGSTEMVDMIEFANIAMSFETKNLPIKHIDGPMGVRGRNSNNKLIEEQLGWKPTITIKEGLKKTYFWIKGEIEKEEKEGSNKKDYSHSEIVVQVDDSLMQLGKA</sequence>
<dbReference type="SUPFAM" id="SSF51735">
    <property type="entry name" value="NAD(P)-binding Rossmann-fold domains"/>
    <property type="match status" value="1"/>
</dbReference>